<name>A0A0C3HK90_OIDMZ</name>
<dbReference type="PANTHER" id="PTHR47534">
    <property type="entry name" value="YALI0E05731P"/>
    <property type="match status" value="1"/>
</dbReference>
<keyword evidence="1" id="KW-0560">Oxidoreductase</keyword>
<dbReference type="Proteomes" id="UP000054321">
    <property type="component" value="Unassembled WGS sequence"/>
</dbReference>
<evidence type="ECO:0000256" key="1">
    <source>
        <dbReference type="ARBA" id="ARBA00023002"/>
    </source>
</evidence>
<organism evidence="2 3">
    <name type="scientific">Oidiodendron maius (strain Zn)</name>
    <dbReference type="NCBI Taxonomy" id="913774"/>
    <lineage>
        <taxon>Eukaryota</taxon>
        <taxon>Fungi</taxon>
        <taxon>Dikarya</taxon>
        <taxon>Ascomycota</taxon>
        <taxon>Pezizomycotina</taxon>
        <taxon>Leotiomycetes</taxon>
        <taxon>Leotiomycetes incertae sedis</taxon>
        <taxon>Myxotrichaceae</taxon>
        <taxon>Oidiodendron</taxon>
    </lineage>
</organism>
<dbReference type="InterPro" id="IPR052228">
    <property type="entry name" value="Sec_Metab_Biosynth_Oxidored"/>
</dbReference>
<dbReference type="GO" id="GO:0016491">
    <property type="term" value="F:oxidoreductase activity"/>
    <property type="evidence" value="ECO:0007669"/>
    <property type="project" value="UniProtKB-KW"/>
</dbReference>
<reference evidence="2 3" key="1">
    <citation type="submission" date="2014-04" db="EMBL/GenBank/DDBJ databases">
        <authorList>
            <consortium name="DOE Joint Genome Institute"/>
            <person name="Kuo A."/>
            <person name="Martino E."/>
            <person name="Perotto S."/>
            <person name="Kohler A."/>
            <person name="Nagy L.G."/>
            <person name="Floudas D."/>
            <person name="Copeland A."/>
            <person name="Barry K.W."/>
            <person name="Cichocki N."/>
            <person name="Veneault-Fourrey C."/>
            <person name="LaButti K."/>
            <person name="Lindquist E.A."/>
            <person name="Lipzen A."/>
            <person name="Lundell T."/>
            <person name="Morin E."/>
            <person name="Murat C."/>
            <person name="Sun H."/>
            <person name="Tunlid A."/>
            <person name="Henrissat B."/>
            <person name="Grigoriev I.V."/>
            <person name="Hibbett D.S."/>
            <person name="Martin F."/>
            <person name="Nordberg H.P."/>
            <person name="Cantor M.N."/>
            <person name="Hua S.X."/>
        </authorList>
    </citation>
    <scope>NUCLEOTIDE SEQUENCE [LARGE SCALE GENOMIC DNA]</scope>
    <source>
        <strain evidence="2 3">Zn</strain>
    </source>
</reference>
<dbReference type="STRING" id="913774.A0A0C3HK90"/>
<proteinExistence type="predicted"/>
<gene>
    <name evidence="2" type="ORF">OIDMADRAFT_153120</name>
</gene>
<dbReference type="PANTHER" id="PTHR47534:SF3">
    <property type="entry name" value="ALCOHOL DEHYDROGENASE-LIKE C-TERMINAL DOMAIN-CONTAINING PROTEIN"/>
    <property type="match status" value="1"/>
</dbReference>
<accession>A0A0C3HK90</accession>
<dbReference type="EMBL" id="KN832870">
    <property type="protein sequence ID" value="KIN08616.1"/>
    <property type="molecule type" value="Genomic_DNA"/>
</dbReference>
<reference evidence="3" key="2">
    <citation type="submission" date="2015-01" db="EMBL/GenBank/DDBJ databases">
        <title>Evolutionary Origins and Diversification of the Mycorrhizal Mutualists.</title>
        <authorList>
            <consortium name="DOE Joint Genome Institute"/>
            <consortium name="Mycorrhizal Genomics Consortium"/>
            <person name="Kohler A."/>
            <person name="Kuo A."/>
            <person name="Nagy L.G."/>
            <person name="Floudas D."/>
            <person name="Copeland A."/>
            <person name="Barry K.W."/>
            <person name="Cichocki N."/>
            <person name="Veneault-Fourrey C."/>
            <person name="LaButti K."/>
            <person name="Lindquist E.A."/>
            <person name="Lipzen A."/>
            <person name="Lundell T."/>
            <person name="Morin E."/>
            <person name="Murat C."/>
            <person name="Riley R."/>
            <person name="Ohm R."/>
            <person name="Sun H."/>
            <person name="Tunlid A."/>
            <person name="Henrissat B."/>
            <person name="Grigoriev I.V."/>
            <person name="Hibbett D.S."/>
            <person name="Martin F."/>
        </authorList>
    </citation>
    <scope>NUCLEOTIDE SEQUENCE [LARGE SCALE GENOMIC DNA]</scope>
    <source>
        <strain evidence="3">Zn</strain>
    </source>
</reference>
<evidence type="ECO:0000313" key="2">
    <source>
        <dbReference type="EMBL" id="KIN08616.1"/>
    </source>
</evidence>
<dbReference type="Pfam" id="PF00106">
    <property type="entry name" value="adh_short"/>
    <property type="match status" value="1"/>
</dbReference>
<evidence type="ECO:0000313" key="3">
    <source>
        <dbReference type="Proteomes" id="UP000054321"/>
    </source>
</evidence>
<dbReference type="Gene3D" id="3.40.50.720">
    <property type="entry name" value="NAD(P)-binding Rossmann-like Domain"/>
    <property type="match status" value="1"/>
</dbReference>
<protein>
    <recommendedName>
        <fullName evidence="4">NAD(P)-binding protein</fullName>
    </recommendedName>
</protein>
<dbReference type="InParanoid" id="A0A0C3HK90"/>
<dbReference type="InterPro" id="IPR036291">
    <property type="entry name" value="NAD(P)-bd_dom_sf"/>
</dbReference>
<keyword evidence="3" id="KW-1185">Reference proteome</keyword>
<sequence length="350" mass="37753">MIPLDIVNASNAQLRELGPGLVALFVGATSGIGEYTAKAFVKNSVSPKVYIVGRNASAADRIISECKTLNTDSNVEFLKGDVSELKEVDRICAEIKKKEAKLNLIVQTQGNLNLRGRDESPEGLDRKFTLNYYSRMRFITNLLPLLRTASTTTPHLSRSLSVLGPGNEQKINFDDLDLKNTFSGSRCAGHSIVMNDFMVEELASRETGTAFVHSSPFVVVSGAARELPLWARVAIKIATPVLRIFAVGEEETGARQLFLATSGLYPPAKSATGSATAAGTPVPKGLAVVKGMDGKVGSGGYTLNYDGEIAGKMNILDEYHNKGVGKIVWEHTMGMFEKAEKSEKAKPDVK</sequence>
<dbReference type="InterPro" id="IPR002347">
    <property type="entry name" value="SDR_fam"/>
</dbReference>
<dbReference type="SUPFAM" id="SSF51735">
    <property type="entry name" value="NAD(P)-binding Rossmann-fold domains"/>
    <property type="match status" value="1"/>
</dbReference>
<dbReference type="HOGENOM" id="CLU_044999_0_0_1"/>
<dbReference type="OrthoDB" id="2898509at2759"/>
<dbReference type="AlphaFoldDB" id="A0A0C3HK90"/>
<evidence type="ECO:0008006" key="4">
    <source>
        <dbReference type="Google" id="ProtNLM"/>
    </source>
</evidence>